<dbReference type="PROSITE" id="PS00109">
    <property type="entry name" value="PROTEIN_KINASE_TYR"/>
    <property type="match status" value="1"/>
</dbReference>
<dbReference type="AlphaFoldDB" id="A0A443HMK8"/>
<keyword evidence="6" id="KW-1185">Reference proteome</keyword>
<organism evidence="5 6">
    <name type="scientific">Byssochlamys spectabilis</name>
    <name type="common">Paecilomyces variotii</name>
    <dbReference type="NCBI Taxonomy" id="264951"/>
    <lineage>
        <taxon>Eukaryota</taxon>
        <taxon>Fungi</taxon>
        <taxon>Dikarya</taxon>
        <taxon>Ascomycota</taxon>
        <taxon>Pezizomycotina</taxon>
        <taxon>Eurotiomycetes</taxon>
        <taxon>Eurotiomycetidae</taxon>
        <taxon>Eurotiales</taxon>
        <taxon>Thermoascaceae</taxon>
        <taxon>Paecilomyces</taxon>
    </lineage>
</organism>
<evidence type="ECO:0000256" key="3">
    <source>
        <dbReference type="ARBA" id="ARBA00048679"/>
    </source>
</evidence>
<dbReference type="InterPro" id="IPR051678">
    <property type="entry name" value="AGP_Transferase"/>
</dbReference>
<sequence>MTVNEEGEIIHELYARKVVRVSEDRVVKSGPLFAHEADNLKFVAANTNIPVPKVHDVQWEDGKVKAITMDYMPGKRLDQAWDGMNSDQKLSVAQELRDYVSQIRAFKGDYIGGANHGKAIIGNRAFVDGGPFESEKLFNDFILADVIPQIPQLLKDYAKDAVKDGHNIVFTHGDLAPRNILVDDEGHVTAILDWELGGWYPEHWEYIKGHAHLRPMRDWPDYLALILPPKYKTEYIGMSFLARISRS</sequence>
<dbReference type="CDD" id="cd05120">
    <property type="entry name" value="APH_ChoK_like"/>
    <property type="match status" value="1"/>
</dbReference>
<evidence type="ECO:0000313" key="5">
    <source>
        <dbReference type="EMBL" id="RWQ93046.1"/>
    </source>
</evidence>
<dbReference type="EMBL" id="RCNU01000011">
    <property type="protein sequence ID" value="RWQ93046.1"/>
    <property type="molecule type" value="Genomic_DNA"/>
</dbReference>
<feature type="domain" description="Aminoglycoside phosphotransferase" evidence="4">
    <location>
        <begin position="18"/>
        <end position="220"/>
    </location>
</feature>
<protein>
    <recommendedName>
        <fullName evidence="1">non-specific serine/threonine protein kinase</fullName>
        <ecNumber evidence="1">2.7.11.1</ecNumber>
    </recommendedName>
</protein>
<evidence type="ECO:0000256" key="1">
    <source>
        <dbReference type="ARBA" id="ARBA00012513"/>
    </source>
</evidence>
<reference evidence="5 6" key="1">
    <citation type="journal article" date="2018" name="Front. Microbiol.">
        <title>Genomic and genetic insights into a cosmopolitan fungus, Paecilomyces variotii (Eurotiales).</title>
        <authorList>
            <person name="Urquhart A.S."/>
            <person name="Mondo S.J."/>
            <person name="Makela M.R."/>
            <person name="Hane J.K."/>
            <person name="Wiebenga A."/>
            <person name="He G."/>
            <person name="Mihaltcheva S."/>
            <person name="Pangilinan J."/>
            <person name="Lipzen A."/>
            <person name="Barry K."/>
            <person name="de Vries R.P."/>
            <person name="Grigoriev I.V."/>
            <person name="Idnurm A."/>
        </authorList>
    </citation>
    <scope>NUCLEOTIDE SEQUENCE [LARGE SCALE GENOMIC DNA]</scope>
    <source>
        <strain evidence="5 6">CBS 101075</strain>
    </source>
</reference>
<dbReference type="PANTHER" id="PTHR21310:SF58">
    <property type="entry name" value="AMINOGLYCOSIDE PHOSPHOTRANSFERASE DOMAIN-CONTAINING PROTEIN"/>
    <property type="match status" value="1"/>
</dbReference>
<dbReference type="GeneID" id="39600585"/>
<evidence type="ECO:0000259" key="4">
    <source>
        <dbReference type="Pfam" id="PF01636"/>
    </source>
</evidence>
<dbReference type="RefSeq" id="XP_028482691.1">
    <property type="nucleotide sequence ID" value="XM_028631308.1"/>
</dbReference>
<dbReference type="InterPro" id="IPR011009">
    <property type="entry name" value="Kinase-like_dom_sf"/>
</dbReference>
<dbReference type="InterPro" id="IPR002575">
    <property type="entry name" value="Aminoglycoside_PTrfase"/>
</dbReference>
<dbReference type="VEuPathDB" id="FungiDB:C8Q69DRAFT_477304"/>
<dbReference type="EC" id="2.7.11.1" evidence="1"/>
<dbReference type="Proteomes" id="UP000283841">
    <property type="component" value="Unassembled WGS sequence"/>
</dbReference>
<keyword evidence="5" id="KW-0808">Transferase</keyword>
<dbReference type="PANTHER" id="PTHR21310">
    <property type="entry name" value="AMINOGLYCOSIDE PHOSPHOTRANSFERASE-RELATED-RELATED"/>
    <property type="match status" value="1"/>
</dbReference>
<dbReference type="GO" id="GO:0004674">
    <property type="term" value="F:protein serine/threonine kinase activity"/>
    <property type="evidence" value="ECO:0007669"/>
    <property type="project" value="UniProtKB-EC"/>
</dbReference>
<keyword evidence="5" id="KW-0418">Kinase</keyword>
<proteinExistence type="predicted"/>
<dbReference type="Gene3D" id="3.90.1200.10">
    <property type="match status" value="1"/>
</dbReference>
<evidence type="ECO:0000313" key="6">
    <source>
        <dbReference type="Proteomes" id="UP000283841"/>
    </source>
</evidence>
<dbReference type="SUPFAM" id="SSF56112">
    <property type="entry name" value="Protein kinase-like (PK-like)"/>
    <property type="match status" value="1"/>
</dbReference>
<name>A0A443HMK8_BYSSP</name>
<dbReference type="InterPro" id="IPR008266">
    <property type="entry name" value="Tyr_kinase_AS"/>
</dbReference>
<dbReference type="Pfam" id="PF01636">
    <property type="entry name" value="APH"/>
    <property type="match status" value="1"/>
</dbReference>
<accession>A0A443HMK8</accession>
<comment type="catalytic activity">
    <reaction evidence="3">
        <text>L-seryl-[protein] + ATP = O-phospho-L-seryl-[protein] + ADP + H(+)</text>
        <dbReference type="Rhea" id="RHEA:17989"/>
        <dbReference type="Rhea" id="RHEA-COMP:9863"/>
        <dbReference type="Rhea" id="RHEA-COMP:11604"/>
        <dbReference type="ChEBI" id="CHEBI:15378"/>
        <dbReference type="ChEBI" id="CHEBI:29999"/>
        <dbReference type="ChEBI" id="CHEBI:30616"/>
        <dbReference type="ChEBI" id="CHEBI:83421"/>
        <dbReference type="ChEBI" id="CHEBI:456216"/>
        <dbReference type="EC" id="2.7.11.1"/>
    </reaction>
</comment>
<comment type="caution">
    <text evidence="5">The sequence shown here is derived from an EMBL/GenBank/DDBJ whole genome shotgun (WGS) entry which is preliminary data.</text>
</comment>
<gene>
    <name evidence="5" type="ORF">C8Q69DRAFT_477304</name>
</gene>
<dbReference type="STRING" id="264951.A0A443HMK8"/>
<evidence type="ECO:0000256" key="2">
    <source>
        <dbReference type="ARBA" id="ARBA00047899"/>
    </source>
</evidence>
<comment type="catalytic activity">
    <reaction evidence="2">
        <text>L-threonyl-[protein] + ATP = O-phospho-L-threonyl-[protein] + ADP + H(+)</text>
        <dbReference type="Rhea" id="RHEA:46608"/>
        <dbReference type="Rhea" id="RHEA-COMP:11060"/>
        <dbReference type="Rhea" id="RHEA-COMP:11605"/>
        <dbReference type="ChEBI" id="CHEBI:15378"/>
        <dbReference type="ChEBI" id="CHEBI:30013"/>
        <dbReference type="ChEBI" id="CHEBI:30616"/>
        <dbReference type="ChEBI" id="CHEBI:61977"/>
        <dbReference type="ChEBI" id="CHEBI:456216"/>
        <dbReference type="EC" id="2.7.11.1"/>
    </reaction>
</comment>